<dbReference type="AlphaFoldDB" id="A0A0G9MU00"/>
<evidence type="ECO:0008006" key="4">
    <source>
        <dbReference type="Google" id="ProtNLM"/>
    </source>
</evidence>
<feature type="transmembrane region" description="Helical" evidence="1">
    <location>
        <begin position="107"/>
        <end position="132"/>
    </location>
</feature>
<reference evidence="2 3" key="1">
    <citation type="submission" date="2015-04" db="EMBL/GenBank/DDBJ databases">
        <title>The draft genome sequence of Erythrobacter luteus KA37.</title>
        <authorList>
            <person name="Zhuang L."/>
            <person name="Liu Y."/>
            <person name="Shao Z."/>
        </authorList>
    </citation>
    <scope>NUCLEOTIDE SEQUENCE [LARGE SCALE GENOMIC DNA]</scope>
    <source>
        <strain evidence="2 3">KA37</strain>
    </source>
</reference>
<dbReference type="Pfam" id="PF12412">
    <property type="entry name" value="DUF3667"/>
    <property type="match status" value="1"/>
</dbReference>
<feature type="transmembrane region" description="Helical" evidence="1">
    <location>
        <begin position="275"/>
        <end position="293"/>
    </location>
</feature>
<dbReference type="InterPro" id="IPR022134">
    <property type="entry name" value="DUF3667"/>
</dbReference>
<keyword evidence="1" id="KW-1133">Transmembrane helix</keyword>
<evidence type="ECO:0000313" key="2">
    <source>
        <dbReference type="EMBL" id="KLE34059.1"/>
    </source>
</evidence>
<organism evidence="2 3">
    <name type="scientific">Aurantiacibacter luteus</name>
    <dbReference type="NCBI Taxonomy" id="1581420"/>
    <lineage>
        <taxon>Bacteria</taxon>
        <taxon>Pseudomonadati</taxon>
        <taxon>Pseudomonadota</taxon>
        <taxon>Alphaproteobacteria</taxon>
        <taxon>Sphingomonadales</taxon>
        <taxon>Erythrobacteraceae</taxon>
        <taxon>Aurantiacibacter</taxon>
    </lineage>
</organism>
<feature type="transmembrane region" description="Helical" evidence="1">
    <location>
        <begin position="361"/>
        <end position="385"/>
    </location>
</feature>
<evidence type="ECO:0000313" key="3">
    <source>
        <dbReference type="Proteomes" id="UP000053464"/>
    </source>
</evidence>
<keyword evidence="1" id="KW-0812">Transmembrane</keyword>
<dbReference type="STRING" id="1581420.AAW00_07115"/>
<dbReference type="Proteomes" id="UP000053464">
    <property type="component" value="Unassembled WGS sequence"/>
</dbReference>
<dbReference type="OrthoDB" id="9111327at2"/>
<evidence type="ECO:0000256" key="1">
    <source>
        <dbReference type="SAM" id="Phobius"/>
    </source>
</evidence>
<feature type="transmembrane region" description="Helical" evidence="1">
    <location>
        <begin position="305"/>
        <end position="326"/>
    </location>
</feature>
<comment type="caution">
    <text evidence="2">The sequence shown here is derived from an EMBL/GenBank/DDBJ whole genome shotgun (WGS) entry which is preliminary data.</text>
</comment>
<name>A0A0G9MU00_9SPHN</name>
<sequence length="388" mass="41910">MSDIFDGLGTAAEGGFFARALEPDSGALARGAHDPENCQNCGTPLVGAYCHACGQRGHLHKTIGAFMHDLLHGALHFEGKLWNTLPMLALRPGKLTRRYIDGERARFVSPMALFLFGVFAMFAAFSVAGIAAPSSFDGEDNSFVAGVRDGMEANDSAIGAAATSPAEGLAELRDQRGKLIDRLEAMSPGDPARAGVQEEIAGIDQAIAIVEIPGRLNAGDDATANGEAVEEPRPNDLDRLADAGTGIALVDRLMHKWQENPGLMLYKLQSSAYKFSWLLIPISIPFVWLLFAWRRRFGAYDHAIFVTYSLGFMTLMFIVLSLLGVAGIPGGVLALAAMIVAPIHLYKQLRGAYDLSRFSAFWRLLVLSAFIWIIVALFAQILLLLGAF</sequence>
<dbReference type="PATRIC" id="fig|1581420.6.peg.1447"/>
<dbReference type="RefSeq" id="WP_047003705.1">
    <property type="nucleotide sequence ID" value="NZ_LBHB01000002.1"/>
</dbReference>
<keyword evidence="1" id="KW-0472">Membrane</keyword>
<keyword evidence="3" id="KW-1185">Reference proteome</keyword>
<dbReference type="EMBL" id="LBHB01000002">
    <property type="protein sequence ID" value="KLE34059.1"/>
    <property type="molecule type" value="Genomic_DNA"/>
</dbReference>
<feature type="transmembrane region" description="Helical" evidence="1">
    <location>
        <begin position="332"/>
        <end position="349"/>
    </location>
</feature>
<accession>A0A0G9MU00</accession>
<gene>
    <name evidence="2" type="ORF">AAW00_07115</name>
</gene>
<protein>
    <recommendedName>
        <fullName evidence="4">DUF3667 domain-containing protein</fullName>
    </recommendedName>
</protein>
<proteinExistence type="predicted"/>